<dbReference type="Proteomes" id="UP001597419">
    <property type="component" value="Unassembled WGS sequence"/>
</dbReference>
<gene>
    <name evidence="5" type="ORF">ACFSYJ_34725</name>
</gene>
<proteinExistence type="inferred from homology"/>
<evidence type="ECO:0000256" key="3">
    <source>
        <dbReference type="ARBA" id="ARBA00038493"/>
    </source>
</evidence>
<dbReference type="Pfam" id="PF01965">
    <property type="entry name" value="DJ-1_PfpI"/>
    <property type="match status" value="1"/>
</dbReference>
<dbReference type="SUPFAM" id="SSF52317">
    <property type="entry name" value="Class I glutamine amidotransferase-like"/>
    <property type="match status" value="1"/>
</dbReference>
<keyword evidence="6" id="KW-1185">Reference proteome</keyword>
<sequence>MTKVLFVISAADRWTLDDGTVHPSGYWAEEVAVPHRVFTEAGWDITVATPGGKAPTLDRLSLGVSGGLPGKRREVKRYLDGIEDVLAHPVALDTVDPDAFDVVFYPGGHGPMEDLAHDETSGALLAARLAAGTPLALLCHAPAAILAATGPDGTSPFAGYRMTGLSNREEMLNRFAKKAPWLLEDRLKEAGVEYSKALLPLRPHVVVDRNVYTGQNPQSSERLAARLVADFGGTSPK</sequence>
<accession>A0ABW5GSA3</accession>
<keyword evidence="5" id="KW-0315">Glutamine amidotransferase</keyword>
<dbReference type="PANTHER" id="PTHR48094:SF11">
    <property type="entry name" value="GLUTATHIONE-INDEPENDENT GLYOXALASE HSP31-RELATED"/>
    <property type="match status" value="1"/>
</dbReference>
<dbReference type="InterPro" id="IPR002818">
    <property type="entry name" value="DJ-1/PfpI"/>
</dbReference>
<dbReference type="Gene3D" id="3.40.50.880">
    <property type="match status" value="1"/>
</dbReference>
<evidence type="ECO:0000259" key="4">
    <source>
        <dbReference type="Pfam" id="PF01965"/>
    </source>
</evidence>
<name>A0ABW5GSA3_9PSEU</name>
<evidence type="ECO:0000256" key="1">
    <source>
        <dbReference type="ARBA" id="ARBA00023016"/>
    </source>
</evidence>
<evidence type="ECO:0000313" key="6">
    <source>
        <dbReference type="Proteomes" id="UP001597419"/>
    </source>
</evidence>
<keyword evidence="1" id="KW-0346">Stress response</keyword>
<protein>
    <submittedName>
        <fullName evidence="5">Type 1 glutamine amidotransferase domain-containing protein</fullName>
    </submittedName>
</protein>
<organism evidence="5 6">
    <name type="scientific">Amycolatopsis samaneae</name>
    <dbReference type="NCBI Taxonomy" id="664691"/>
    <lineage>
        <taxon>Bacteria</taxon>
        <taxon>Bacillati</taxon>
        <taxon>Actinomycetota</taxon>
        <taxon>Actinomycetes</taxon>
        <taxon>Pseudonocardiales</taxon>
        <taxon>Pseudonocardiaceae</taxon>
        <taxon>Amycolatopsis</taxon>
    </lineage>
</organism>
<feature type="domain" description="DJ-1/PfpI" evidence="4">
    <location>
        <begin position="29"/>
        <end position="228"/>
    </location>
</feature>
<evidence type="ECO:0000313" key="5">
    <source>
        <dbReference type="EMBL" id="MFD2463814.1"/>
    </source>
</evidence>
<comment type="caution">
    <text evidence="5">The sequence shown here is derived from an EMBL/GenBank/DDBJ whole genome shotgun (WGS) entry which is preliminary data.</text>
</comment>
<dbReference type="EMBL" id="JBHUKU010000022">
    <property type="protein sequence ID" value="MFD2463814.1"/>
    <property type="molecule type" value="Genomic_DNA"/>
</dbReference>
<evidence type="ECO:0000256" key="2">
    <source>
        <dbReference type="ARBA" id="ARBA00023239"/>
    </source>
</evidence>
<dbReference type="InterPro" id="IPR029062">
    <property type="entry name" value="Class_I_gatase-like"/>
</dbReference>
<dbReference type="RefSeq" id="WP_345386388.1">
    <property type="nucleotide sequence ID" value="NZ_BAABHG010000001.1"/>
</dbReference>
<dbReference type="InterPro" id="IPR050325">
    <property type="entry name" value="Prot/Nucl_acid_deglycase"/>
</dbReference>
<reference evidence="6" key="1">
    <citation type="journal article" date="2019" name="Int. J. Syst. Evol. Microbiol.">
        <title>The Global Catalogue of Microorganisms (GCM) 10K type strain sequencing project: providing services to taxonomists for standard genome sequencing and annotation.</title>
        <authorList>
            <consortium name="The Broad Institute Genomics Platform"/>
            <consortium name="The Broad Institute Genome Sequencing Center for Infectious Disease"/>
            <person name="Wu L."/>
            <person name="Ma J."/>
        </authorList>
    </citation>
    <scope>NUCLEOTIDE SEQUENCE [LARGE SCALE GENOMIC DNA]</scope>
    <source>
        <strain evidence="6">CGMCC 4.7643</strain>
    </source>
</reference>
<comment type="similarity">
    <text evidence="3">Belongs to the peptidase C56 family. HSP31-like subfamily.</text>
</comment>
<dbReference type="PANTHER" id="PTHR48094">
    <property type="entry name" value="PROTEIN/NUCLEIC ACID DEGLYCASE DJ-1-RELATED"/>
    <property type="match status" value="1"/>
</dbReference>
<dbReference type="CDD" id="cd03141">
    <property type="entry name" value="GATase1_Hsp31_like"/>
    <property type="match status" value="1"/>
</dbReference>
<keyword evidence="2" id="KW-0456">Lyase</keyword>